<proteinExistence type="predicted"/>
<dbReference type="InterPro" id="IPR020568">
    <property type="entry name" value="Ribosomal_Su5_D2-typ_SF"/>
</dbReference>
<dbReference type="Proteomes" id="UP001374579">
    <property type="component" value="Unassembled WGS sequence"/>
</dbReference>
<dbReference type="Gene3D" id="3.40.50.300">
    <property type="entry name" value="P-loop containing nucleotide triphosphate hydrolases"/>
    <property type="match status" value="1"/>
</dbReference>
<dbReference type="FunFam" id="3.40.50.300:FF:000746">
    <property type="entry name" value="Ribosome assembly protein 1"/>
    <property type="match status" value="1"/>
</dbReference>
<dbReference type="InterPro" id="IPR056752">
    <property type="entry name" value="EFL1"/>
</dbReference>
<dbReference type="FunFam" id="3.90.1430.10:FF:000002">
    <property type="entry name" value="Elongation factor like GTPase 1"/>
    <property type="match status" value="1"/>
</dbReference>
<dbReference type="Gene3D" id="3.90.1430.10">
    <property type="entry name" value="Yeast translation eEF2 (G' domain)"/>
    <property type="match status" value="1"/>
</dbReference>
<dbReference type="Pfam" id="PF00009">
    <property type="entry name" value="GTP_EFTU"/>
    <property type="match status" value="1"/>
</dbReference>
<dbReference type="GO" id="GO:0005525">
    <property type="term" value="F:GTP binding"/>
    <property type="evidence" value="ECO:0007669"/>
    <property type="project" value="UniProtKB-KW"/>
</dbReference>
<dbReference type="GO" id="GO:1990904">
    <property type="term" value="C:ribonucleoprotein complex"/>
    <property type="evidence" value="ECO:0007669"/>
    <property type="project" value="TreeGrafter"/>
</dbReference>
<dbReference type="CDD" id="cd01885">
    <property type="entry name" value="EF2"/>
    <property type="match status" value="1"/>
</dbReference>
<dbReference type="InterPro" id="IPR014721">
    <property type="entry name" value="Ribsml_uS5_D2-typ_fold_subgr"/>
</dbReference>
<dbReference type="FunFam" id="3.30.70.240:FF:000006">
    <property type="entry name" value="Elongation factor like GTPase 1"/>
    <property type="match status" value="1"/>
</dbReference>
<evidence type="ECO:0000256" key="6">
    <source>
        <dbReference type="ARBA" id="ARBA00023134"/>
    </source>
</evidence>
<dbReference type="PROSITE" id="PS51722">
    <property type="entry name" value="G_TR_2"/>
    <property type="match status" value="1"/>
</dbReference>
<evidence type="ECO:0000313" key="12">
    <source>
        <dbReference type="EMBL" id="KAK7115512.1"/>
    </source>
</evidence>
<evidence type="ECO:0000256" key="7">
    <source>
        <dbReference type="ARBA" id="ARBA00048548"/>
    </source>
</evidence>
<dbReference type="GO" id="GO:0003924">
    <property type="term" value="F:GTPase activity"/>
    <property type="evidence" value="ECO:0007669"/>
    <property type="project" value="InterPro"/>
</dbReference>
<evidence type="ECO:0000256" key="5">
    <source>
        <dbReference type="ARBA" id="ARBA00022801"/>
    </source>
</evidence>
<dbReference type="PANTHER" id="PTHR42908:SF3">
    <property type="entry name" value="ELONGATION FACTOR-LIKE GTPASE 1"/>
    <property type="match status" value="1"/>
</dbReference>
<evidence type="ECO:0000256" key="8">
    <source>
        <dbReference type="ARBA" id="ARBA00068031"/>
    </source>
</evidence>
<feature type="region of interest" description="Disordered" evidence="10">
    <location>
        <begin position="900"/>
        <end position="948"/>
    </location>
</feature>
<keyword evidence="4" id="KW-0547">Nucleotide-binding</keyword>
<keyword evidence="5" id="KW-0378">Hydrolase</keyword>
<dbReference type="InterPro" id="IPR027417">
    <property type="entry name" value="P-loop_NTPase"/>
</dbReference>
<dbReference type="GO" id="GO:0042256">
    <property type="term" value="P:cytosolic ribosome assembly"/>
    <property type="evidence" value="ECO:0007669"/>
    <property type="project" value="TreeGrafter"/>
</dbReference>
<sequence length="1124" mass="125073">MPAKTAQELGALQHIPANIRNICILAHVDHGKTTLADALVASNGIISQRMAGKMRYMDSREDEQKRGITMKSSAISLFYQKEDSKYLVNLIDSPGHVDFSSEVSTAVRLCDGAVVMVDVVEGVCPQTHAVLRQAWLENIRPVLVLNKLDRLISEMKMSPLEAFLHLQNILVQVNLLTNQLFTSEAMERTSAVPDQTGSTQSEQSYDWTYIEDEEEEKNIFFSPTTGNVIFASALDGWGFSISHFADMYSTKLGIKKEVLQKTLWGDFYINTKAKRILKGAQSKGKNPLFVQLVLNNIWAVYEAIVIKRDKEMTEKIINSLGLKVAPRDMRQNDPRVQLCAVTSQWLPLSNAVLSVVVEQLPSPLQLSEERVERLMCCQNQRFQAFPQQTQALKTEFMSCSSSEEAPVIVFVSKMFPVDRKLLPKNKPKPLSEEELQERARRARQRYAETVAQAPSDTGTGKSGQGGTGDSSDGSTALPDCTKEKEEDTLQGDHKFVAFARIFSGVVKRGQKLFVLGPKHNPATAFLQGEDKESVATSAIDLPSGYHVTACTVDDLYMFMGRELEGLDSVPAGNILGMGGLEHQVLKSATISSTTACPAFTDMYFDAAPILRVAVEPKSPGDMDRLMEGLRLLNQADPCVQVLVQETGEHVIVTAGEVHMQRCIDDLKERYAKVDVNVSKPIVPFRETIIPRPKMDRMNEAIQDQNMLLSSGLHKDFADDPEVLGKGLIEMLTPNQECVVRIRAVPLPAGVVDCIGRHKEAIKMLDTLFTDLTTQSSESILAAQIAKGVLVELSTVYKELQTAFTSAGAQWADAVDQIWSFGPKRCGPNMLINRVENYKRLSVWSVLEHKDGCVNSPGEVKQNDSSIIAGFQMATQAGPLCEEPMQGVCFVIERWEDAKSKRSDSSISNMNQDSKKGSVNERQPFSNSTNGAHTNNTTKEDSVNGEGGTKWVKKGREVFGPLSGQLMSVVKEGCRKAFQTMPQRLMVAMYHCAILASTEVLGKLYAVIGKRNGRVLSEELREGTQMFNIETEIPVVESFGLAEEMRKRTSGLASPQLRFSHWEILDIDPFWMPSTDEEYLHFGEKGDSQNRAQAYMNEVRRRKGLRVDEKIVEFAEKQRTLTRNK</sequence>
<comment type="catalytic activity">
    <reaction evidence="7">
        <text>GTP + H2O = GDP + phosphate + H(+)</text>
        <dbReference type="Rhea" id="RHEA:19669"/>
        <dbReference type="ChEBI" id="CHEBI:15377"/>
        <dbReference type="ChEBI" id="CHEBI:15378"/>
        <dbReference type="ChEBI" id="CHEBI:37565"/>
        <dbReference type="ChEBI" id="CHEBI:43474"/>
        <dbReference type="ChEBI" id="CHEBI:58189"/>
    </reaction>
</comment>
<organism evidence="12 13">
    <name type="scientific">Littorina saxatilis</name>
    <dbReference type="NCBI Taxonomy" id="31220"/>
    <lineage>
        <taxon>Eukaryota</taxon>
        <taxon>Metazoa</taxon>
        <taxon>Spiralia</taxon>
        <taxon>Lophotrochozoa</taxon>
        <taxon>Mollusca</taxon>
        <taxon>Gastropoda</taxon>
        <taxon>Caenogastropoda</taxon>
        <taxon>Littorinimorpha</taxon>
        <taxon>Littorinoidea</taxon>
        <taxon>Littorinidae</taxon>
        <taxon>Littorina</taxon>
    </lineage>
</organism>
<evidence type="ECO:0000259" key="11">
    <source>
        <dbReference type="PROSITE" id="PS51722"/>
    </source>
</evidence>
<comment type="subcellular location">
    <subcellularLocation>
        <location evidence="1">Cytoplasm</location>
    </subcellularLocation>
</comment>
<keyword evidence="3" id="KW-0690">Ribosome biogenesis</keyword>
<dbReference type="Gene3D" id="3.30.70.870">
    <property type="entry name" value="Elongation Factor G (Translational Gtpase), domain 3"/>
    <property type="match status" value="1"/>
</dbReference>
<dbReference type="GO" id="GO:0043022">
    <property type="term" value="F:ribosome binding"/>
    <property type="evidence" value="ECO:0007669"/>
    <property type="project" value="TreeGrafter"/>
</dbReference>
<dbReference type="CDD" id="cd16261">
    <property type="entry name" value="EF2_snRNP_III"/>
    <property type="match status" value="1"/>
</dbReference>
<keyword evidence="13" id="KW-1185">Reference proteome</keyword>
<dbReference type="InterPro" id="IPR000795">
    <property type="entry name" value="T_Tr_GTP-bd_dom"/>
</dbReference>
<evidence type="ECO:0000256" key="2">
    <source>
        <dbReference type="ARBA" id="ARBA00022490"/>
    </source>
</evidence>
<evidence type="ECO:0000256" key="10">
    <source>
        <dbReference type="SAM" id="MobiDB-lite"/>
    </source>
</evidence>
<dbReference type="SUPFAM" id="SSF52540">
    <property type="entry name" value="P-loop containing nucleoside triphosphate hydrolases"/>
    <property type="match status" value="1"/>
</dbReference>
<keyword evidence="6" id="KW-0342">GTP-binding</keyword>
<dbReference type="CDD" id="cd04096">
    <property type="entry name" value="eEF2_snRNP_like_C"/>
    <property type="match status" value="1"/>
</dbReference>
<accession>A0AAN9C1A7</accession>
<dbReference type="FunFam" id="3.30.70.870:FF:000002">
    <property type="entry name" value="Translation elongation factor 2"/>
    <property type="match status" value="1"/>
</dbReference>
<dbReference type="CDD" id="cd01681">
    <property type="entry name" value="aeEF2_snRNP_like_IV"/>
    <property type="match status" value="1"/>
</dbReference>
<dbReference type="InterPro" id="IPR004161">
    <property type="entry name" value="EFTu-like_2"/>
</dbReference>
<dbReference type="AlphaFoldDB" id="A0AAN9C1A7"/>
<dbReference type="InterPro" id="IPR041095">
    <property type="entry name" value="EFG_II"/>
</dbReference>
<dbReference type="Gene3D" id="3.30.230.10">
    <property type="match status" value="1"/>
</dbReference>
<feature type="region of interest" description="Disordered" evidence="10">
    <location>
        <begin position="421"/>
        <end position="486"/>
    </location>
</feature>
<dbReference type="Pfam" id="PF25118">
    <property type="entry name" value="EFL1"/>
    <property type="match status" value="1"/>
</dbReference>
<dbReference type="Gene3D" id="2.40.30.10">
    <property type="entry name" value="Translation factors"/>
    <property type="match status" value="1"/>
</dbReference>
<dbReference type="InterPro" id="IPR035647">
    <property type="entry name" value="EFG_III/V"/>
</dbReference>
<dbReference type="PRINTS" id="PR00315">
    <property type="entry name" value="ELONGATNFCT"/>
</dbReference>
<dbReference type="InterPro" id="IPR005225">
    <property type="entry name" value="Small_GTP-bd"/>
</dbReference>
<dbReference type="GO" id="GO:0005829">
    <property type="term" value="C:cytosol"/>
    <property type="evidence" value="ECO:0007669"/>
    <property type="project" value="TreeGrafter"/>
</dbReference>
<dbReference type="InterPro" id="IPR009000">
    <property type="entry name" value="Transl_B-barrel_sf"/>
</dbReference>
<evidence type="ECO:0000256" key="3">
    <source>
        <dbReference type="ARBA" id="ARBA00022517"/>
    </source>
</evidence>
<dbReference type="SUPFAM" id="SSF54980">
    <property type="entry name" value="EF-G C-terminal domain-like"/>
    <property type="match status" value="2"/>
</dbReference>
<reference evidence="12 13" key="1">
    <citation type="submission" date="2024-02" db="EMBL/GenBank/DDBJ databases">
        <title>Chromosome-scale genome assembly of the rough periwinkle Littorina saxatilis.</title>
        <authorList>
            <person name="De Jode A."/>
            <person name="Faria R."/>
            <person name="Formenti G."/>
            <person name="Sims Y."/>
            <person name="Smith T.P."/>
            <person name="Tracey A."/>
            <person name="Wood J.M.D."/>
            <person name="Zagrodzka Z.B."/>
            <person name="Johannesson K."/>
            <person name="Butlin R.K."/>
            <person name="Leder E.H."/>
        </authorList>
    </citation>
    <scope>NUCLEOTIDE SEQUENCE [LARGE SCALE GENOMIC DNA]</scope>
    <source>
        <strain evidence="12">Snail1</strain>
        <tissue evidence="12">Muscle</tissue>
    </source>
</reference>
<dbReference type="EMBL" id="JBAMIC010000001">
    <property type="protein sequence ID" value="KAK7115512.1"/>
    <property type="molecule type" value="Genomic_DNA"/>
</dbReference>
<gene>
    <name evidence="12" type="ORF">V1264_001363</name>
</gene>
<dbReference type="NCBIfam" id="TIGR00231">
    <property type="entry name" value="small_GTP"/>
    <property type="match status" value="1"/>
</dbReference>
<keyword evidence="2" id="KW-0963">Cytoplasm</keyword>
<dbReference type="Pfam" id="PF03144">
    <property type="entry name" value="GTP_EFTU_D2"/>
    <property type="match status" value="1"/>
</dbReference>
<evidence type="ECO:0000256" key="9">
    <source>
        <dbReference type="ARBA" id="ARBA00081809"/>
    </source>
</evidence>
<dbReference type="PANTHER" id="PTHR42908">
    <property type="entry name" value="TRANSLATION ELONGATION FACTOR-RELATED"/>
    <property type="match status" value="1"/>
</dbReference>
<feature type="domain" description="Tr-type G" evidence="11">
    <location>
        <begin position="17"/>
        <end position="259"/>
    </location>
</feature>
<comment type="caution">
    <text evidence="12">The sequence shown here is derived from an EMBL/GenBank/DDBJ whole genome shotgun (WGS) entry which is preliminary data.</text>
</comment>
<dbReference type="SMART" id="SM00838">
    <property type="entry name" value="EFG_C"/>
    <property type="match status" value="1"/>
</dbReference>
<evidence type="ECO:0000313" key="13">
    <source>
        <dbReference type="Proteomes" id="UP001374579"/>
    </source>
</evidence>
<dbReference type="SUPFAM" id="SSF54211">
    <property type="entry name" value="Ribosomal protein S5 domain 2-like"/>
    <property type="match status" value="1"/>
</dbReference>
<dbReference type="Pfam" id="PF14492">
    <property type="entry name" value="EFG_III"/>
    <property type="match status" value="1"/>
</dbReference>
<protein>
    <recommendedName>
        <fullName evidence="8">Ribosome assembly protein 1</fullName>
    </recommendedName>
    <alternativeName>
        <fullName evidence="9">Elongation factor-like 1</fullName>
    </alternativeName>
</protein>
<dbReference type="Gene3D" id="3.30.70.240">
    <property type="match status" value="1"/>
</dbReference>
<evidence type="ECO:0000256" key="4">
    <source>
        <dbReference type="ARBA" id="ARBA00022741"/>
    </source>
</evidence>
<name>A0AAN9C1A7_9CAEN</name>
<evidence type="ECO:0000256" key="1">
    <source>
        <dbReference type="ARBA" id="ARBA00004496"/>
    </source>
</evidence>
<feature type="compositionally biased region" description="Polar residues" evidence="10">
    <location>
        <begin position="919"/>
        <end position="936"/>
    </location>
</feature>
<dbReference type="Pfam" id="PF00679">
    <property type="entry name" value="EFG_C"/>
    <property type="match status" value="1"/>
</dbReference>
<dbReference type="InterPro" id="IPR000640">
    <property type="entry name" value="EFG_V-like"/>
</dbReference>
<dbReference type="SUPFAM" id="SSF50447">
    <property type="entry name" value="Translation proteins"/>
    <property type="match status" value="1"/>
</dbReference>
<dbReference type="CDD" id="cd16268">
    <property type="entry name" value="EF2_II"/>
    <property type="match status" value="1"/>
</dbReference>